<evidence type="ECO:0000313" key="2">
    <source>
        <dbReference type="EMBL" id="PQP14222.1"/>
    </source>
</evidence>
<reference evidence="3" key="1">
    <citation type="submission" date="2018-02" db="EMBL/GenBank/DDBJ databases">
        <title>Draft genome sequencing of Rhodococcus opacus KU647198.</title>
        <authorList>
            <person name="Zheng B.-X."/>
        </authorList>
    </citation>
    <scope>NUCLEOTIDE SEQUENCE [LARGE SCALE GENOMIC DNA]</scope>
    <source>
        <strain evidence="3">04-OD7</strain>
    </source>
</reference>
<dbReference type="RefSeq" id="WP_105423559.1">
    <property type="nucleotide sequence ID" value="NZ_PUIO01000091.1"/>
</dbReference>
<dbReference type="Proteomes" id="UP000239290">
    <property type="component" value="Unassembled WGS sequence"/>
</dbReference>
<dbReference type="SUPFAM" id="SSF54909">
    <property type="entry name" value="Dimeric alpha+beta barrel"/>
    <property type="match status" value="1"/>
</dbReference>
<sequence length="116" mass="13276">MTATAEEILMVCWALNEPEDEDQVRELTSAIEGQSEIPGVLTIEHGPRTKRVDWEGPDNQFDYAMVLTFDNFDSVRKYPPHPIHQHLVATIQRLGSDIRGFWIDPVRSCPPIRSVF</sequence>
<dbReference type="InterPro" id="IPR011008">
    <property type="entry name" value="Dimeric_a/b-barrel"/>
</dbReference>
<dbReference type="AlphaFoldDB" id="A0A2S8IIM0"/>
<evidence type="ECO:0000259" key="1">
    <source>
        <dbReference type="PROSITE" id="PS51502"/>
    </source>
</evidence>
<gene>
    <name evidence="2" type="ORF">C5613_41230</name>
</gene>
<protein>
    <recommendedName>
        <fullName evidence="1">Stress-response A/B barrel domain-containing protein</fullName>
    </recommendedName>
</protein>
<name>A0A2S8IIM0_RHOOP</name>
<evidence type="ECO:0000313" key="3">
    <source>
        <dbReference type="Proteomes" id="UP000239290"/>
    </source>
</evidence>
<dbReference type="Gene3D" id="3.30.70.100">
    <property type="match status" value="1"/>
</dbReference>
<dbReference type="Pfam" id="PF07876">
    <property type="entry name" value="Dabb"/>
    <property type="match status" value="1"/>
</dbReference>
<accession>A0A2S8IIM0</accession>
<organism evidence="2 3">
    <name type="scientific">Rhodococcus opacus</name>
    <name type="common">Nocardia opaca</name>
    <dbReference type="NCBI Taxonomy" id="37919"/>
    <lineage>
        <taxon>Bacteria</taxon>
        <taxon>Bacillati</taxon>
        <taxon>Actinomycetota</taxon>
        <taxon>Actinomycetes</taxon>
        <taxon>Mycobacteriales</taxon>
        <taxon>Nocardiaceae</taxon>
        <taxon>Rhodococcus</taxon>
    </lineage>
</organism>
<dbReference type="SMART" id="SM00886">
    <property type="entry name" value="Dabb"/>
    <property type="match status" value="1"/>
</dbReference>
<dbReference type="PROSITE" id="PS51502">
    <property type="entry name" value="S_R_A_B_BARREL"/>
    <property type="match status" value="1"/>
</dbReference>
<feature type="domain" description="Stress-response A/B barrel" evidence="1">
    <location>
        <begin position="7"/>
        <end position="103"/>
    </location>
</feature>
<proteinExistence type="predicted"/>
<dbReference type="EMBL" id="PUIO01000091">
    <property type="protein sequence ID" value="PQP14222.1"/>
    <property type="molecule type" value="Genomic_DNA"/>
</dbReference>
<dbReference type="InterPro" id="IPR013097">
    <property type="entry name" value="Dabb"/>
</dbReference>
<comment type="caution">
    <text evidence="2">The sequence shown here is derived from an EMBL/GenBank/DDBJ whole genome shotgun (WGS) entry which is preliminary data.</text>
</comment>